<evidence type="ECO:0000313" key="2">
    <source>
        <dbReference type="EMBL" id="GMH93751.1"/>
    </source>
</evidence>
<comment type="caution">
    <text evidence="2">The sequence shown here is derived from an EMBL/GenBank/DDBJ whole genome shotgun (WGS) entry which is preliminary data.</text>
</comment>
<dbReference type="Proteomes" id="UP001162640">
    <property type="component" value="Unassembled WGS sequence"/>
</dbReference>
<dbReference type="Gene3D" id="3.80.10.10">
    <property type="entry name" value="Ribonuclease Inhibitor"/>
    <property type="match status" value="1"/>
</dbReference>
<evidence type="ECO:0000313" key="3">
    <source>
        <dbReference type="Proteomes" id="UP001162640"/>
    </source>
</evidence>
<protein>
    <submittedName>
        <fullName evidence="2">Uncharacterized protein</fullName>
    </submittedName>
</protein>
<dbReference type="AlphaFoldDB" id="A0A9W7BSI0"/>
<proteinExistence type="predicted"/>
<sequence length="275" mass="29818">MPCPFTTEWSSTCVSGAKELNGKICYVKKATQERAAVILNGAKGEKAVKPHCLKLIEEDWLSKQILTPVMSQDVVPSEIHEGIDSSITRINPKNKYITAVRFNPNLKRAGPCAFSNADRLLHVEVPVGVEIIGKSAFAHCKNLRSCELPATPFQILDGCFRFCGALRTMTLRHTKEGGRIKKNKKKKKKKKGTLIVGGSGNDDNEEEAEEGGVREAGFFSMEEVKASGMSLTMKEAMGALSLEASDRAFAEKLQAEEGIFDLTGGGVGHGFNADG</sequence>
<evidence type="ECO:0000256" key="1">
    <source>
        <dbReference type="SAM" id="MobiDB-lite"/>
    </source>
</evidence>
<organism evidence="2 3">
    <name type="scientific">Triparma laevis f. inornata</name>
    <dbReference type="NCBI Taxonomy" id="1714386"/>
    <lineage>
        <taxon>Eukaryota</taxon>
        <taxon>Sar</taxon>
        <taxon>Stramenopiles</taxon>
        <taxon>Ochrophyta</taxon>
        <taxon>Bolidophyceae</taxon>
        <taxon>Parmales</taxon>
        <taxon>Triparmaceae</taxon>
        <taxon>Triparma</taxon>
    </lineage>
</organism>
<dbReference type="Pfam" id="PF13306">
    <property type="entry name" value="LRR_5"/>
    <property type="match status" value="1"/>
</dbReference>
<accession>A0A9W7BSI0</accession>
<name>A0A9W7BSI0_9STRA</name>
<feature type="region of interest" description="Disordered" evidence="1">
    <location>
        <begin position="177"/>
        <end position="211"/>
    </location>
</feature>
<dbReference type="InterPro" id="IPR032675">
    <property type="entry name" value="LRR_dom_sf"/>
</dbReference>
<dbReference type="EMBL" id="BLQM01000534">
    <property type="protein sequence ID" value="GMH93751.1"/>
    <property type="molecule type" value="Genomic_DNA"/>
</dbReference>
<gene>
    <name evidence="2" type="ORF">TL16_g12714</name>
</gene>
<reference evidence="3" key="1">
    <citation type="journal article" date="2023" name="Commun. Biol.">
        <title>Genome analysis of Parmales, the sister group of diatoms, reveals the evolutionary specialization of diatoms from phago-mixotrophs to photoautotrophs.</title>
        <authorList>
            <person name="Ban H."/>
            <person name="Sato S."/>
            <person name="Yoshikawa S."/>
            <person name="Yamada K."/>
            <person name="Nakamura Y."/>
            <person name="Ichinomiya M."/>
            <person name="Sato N."/>
            <person name="Blanc-Mathieu R."/>
            <person name="Endo H."/>
            <person name="Kuwata A."/>
            <person name="Ogata H."/>
        </authorList>
    </citation>
    <scope>NUCLEOTIDE SEQUENCE [LARGE SCALE GENOMIC DNA]</scope>
</reference>
<dbReference type="InterPro" id="IPR026906">
    <property type="entry name" value="LRR_5"/>
</dbReference>
<feature type="compositionally biased region" description="Basic residues" evidence="1">
    <location>
        <begin position="180"/>
        <end position="192"/>
    </location>
</feature>